<feature type="domain" description="RRM" evidence="3">
    <location>
        <begin position="22"/>
        <end position="99"/>
    </location>
</feature>
<dbReference type="PROSITE" id="PS50102">
    <property type="entry name" value="RRM"/>
    <property type="match status" value="1"/>
</dbReference>
<evidence type="ECO:0000313" key="4">
    <source>
        <dbReference type="EMBL" id="GMI89998.1"/>
    </source>
</evidence>
<keyword evidence="5" id="KW-1185">Reference proteome</keyword>
<evidence type="ECO:0000256" key="1">
    <source>
        <dbReference type="PROSITE-ProRule" id="PRU00176"/>
    </source>
</evidence>
<feature type="compositionally biased region" description="Basic and acidic residues" evidence="2">
    <location>
        <begin position="351"/>
        <end position="365"/>
    </location>
</feature>
<dbReference type="InterPro" id="IPR012677">
    <property type="entry name" value="Nucleotide-bd_a/b_plait_sf"/>
</dbReference>
<comment type="caution">
    <text evidence="4">The sequence shown here is derived from an EMBL/GenBank/DDBJ whole genome shotgun (WGS) entry which is preliminary data.</text>
</comment>
<dbReference type="SMART" id="SM00360">
    <property type="entry name" value="RRM"/>
    <property type="match status" value="1"/>
</dbReference>
<dbReference type="InterPro" id="IPR035979">
    <property type="entry name" value="RBD_domain_sf"/>
</dbReference>
<dbReference type="GO" id="GO:0003723">
    <property type="term" value="F:RNA binding"/>
    <property type="evidence" value="ECO:0007669"/>
    <property type="project" value="UniProtKB-UniRule"/>
</dbReference>
<feature type="region of interest" description="Disordered" evidence="2">
    <location>
        <begin position="346"/>
        <end position="365"/>
    </location>
</feature>
<dbReference type="PANTHER" id="PTHR34427">
    <property type="entry name" value="DUF4283 DOMAIN PROTEIN"/>
    <property type="match status" value="1"/>
</dbReference>
<feature type="compositionally biased region" description="Basic and acidic residues" evidence="2">
    <location>
        <begin position="122"/>
        <end position="134"/>
    </location>
</feature>
<proteinExistence type="predicted"/>
<dbReference type="SUPFAM" id="SSF54928">
    <property type="entry name" value="RNA-binding domain, RBD"/>
    <property type="match status" value="1"/>
</dbReference>
<dbReference type="Gene3D" id="3.30.70.330">
    <property type="match status" value="1"/>
</dbReference>
<dbReference type="OrthoDB" id="988427at2759"/>
<feature type="compositionally biased region" description="Polar residues" evidence="2">
    <location>
        <begin position="135"/>
        <end position="144"/>
    </location>
</feature>
<dbReference type="Proteomes" id="UP001165190">
    <property type="component" value="Unassembled WGS sequence"/>
</dbReference>
<dbReference type="EMBL" id="BSYR01000024">
    <property type="protein sequence ID" value="GMI89998.1"/>
    <property type="molecule type" value="Genomic_DNA"/>
</dbReference>
<evidence type="ECO:0000259" key="3">
    <source>
        <dbReference type="PROSITE" id="PS50102"/>
    </source>
</evidence>
<feature type="region of interest" description="Disordered" evidence="2">
    <location>
        <begin position="114"/>
        <end position="152"/>
    </location>
</feature>
<feature type="compositionally biased region" description="Basic and acidic residues" evidence="2">
    <location>
        <begin position="388"/>
        <end position="400"/>
    </location>
</feature>
<feature type="region of interest" description="Disordered" evidence="2">
    <location>
        <begin position="374"/>
        <end position="416"/>
    </location>
</feature>
<dbReference type="CDD" id="cd00590">
    <property type="entry name" value="RRM_SF"/>
    <property type="match status" value="1"/>
</dbReference>
<dbReference type="AlphaFoldDB" id="A0A9W7I6T0"/>
<evidence type="ECO:0000256" key="2">
    <source>
        <dbReference type="SAM" id="MobiDB-lite"/>
    </source>
</evidence>
<gene>
    <name evidence="4" type="ORF">HRI_002669100</name>
</gene>
<accession>A0A9W7I6T0</accession>
<dbReference type="Pfam" id="PF00076">
    <property type="entry name" value="RRM_1"/>
    <property type="match status" value="1"/>
</dbReference>
<dbReference type="InterPro" id="IPR000504">
    <property type="entry name" value="RRM_dom"/>
</dbReference>
<protein>
    <recommendedName>
        <fullName evidence="3">RRM domain-containing protein</fullName>
    </recommendedName>
</protein>
<dbReference type="PANTHER" id="PTHR34427:SF5">
    <property type="entry name" value="DUF4283 DOMAIN-CONTAINING PROTEIN"/>
    <property type="match status" value="1"/>
</dbReference>
<name>A0A9W7I6T0_HIBTR</name>
<reference evidence="4" key="1">
    <citation type="submission" date="2023-05" db="EMBL/GenBank/DDBJ databases">
        <title>Genome and transcriptome analyses reveal genes involved in the formation of fine ridges on petal epidermal cells in Hibiscus trionum.</title>
        <authorList>
            <person name="Koshimizu S."/>
            <person name="Masuda S."/>
            <person name="Ishii T."/>
            <person name="Shirasu K."/>
            <person name="Hoshino A."/>
            <person name="Arita M."/>
        </authorList>
    </citation>
    <scope>NUCLEOTIDE SEQUENCE</scope>
    <source>
        <strain evidence="4">Hamamatsu line</strain>
    </source>
</reference>
<evidence type="ECO:0000313" key="5">
    <source>
        <dbReference type="Proteomes" id="UP001165190"/>
    </source>
</evidence>
<sequence>MNTKGGAVGTSDRIRVLRKQGFTLFIRNLSEQIHWQGLWQVFDRHRQVLDVFIPAKRLRSGERFGFVRMGTRTEAQRVRDRLDGRWIYGARMSVLFAQDNPQLSRGLKVSTKEKLKGGTKADSGRYKQIVDKRNPTNASTSNQSVDRERQGRGRFQHRVINGELDNDKWNTLQNCAVGWSRQQKGLASIAKELHEEGVRDMTIMRLVGSRILLLFQSKEIKTSILQSGILLKWFSSVQDWVPELERGSRRAWISVRGIPIHAWSTTSFRRVGELWGRIIKYETSITDPHSCERGELLIETEQLEWIEEYIDFKVGTETYKVRIVEFEPMSEESTCPCCKEVSESSELGESDAEKKESALQEGVHGDNAYREYGEQDLENNSGGKVVGHKSDPGKNHREEGALCSESTGAQHSNSKDWISDEDVGVVNRAADCEGDKEGLHTNICLFDCPIQAGAGGEWDSMHRVEVEVVEDGINYQNLKK</sequence>
<keyword evidence="1" id="KW-0694">RNA-binding</keyword>
<organism evidence="4 5">
    <name type="scientific">Hibiscus trionum</name>
    <name type="common">Flower of an hour</name>
    <dbReference type="NCBI Taxonomy" id="183268"/>
    <lineage>
        <taxon>Eukaryota</taxon>
        <taxon>Viridiplantae</taxon>
        <taxon>Streptophyta</taxon>
        <taxon>Embryophyta</taxon>
        <taxon>Tracheophyta</taxon>
        <taxon>Spermatophyta</taxon>
        <taxon>Magnoliopsida</taxon>
        <taxon>eudicotyledons</taxon>
        <taxon>Gunneridae</taxon>
        <taxon>Pentapetalae</taxon>
        <taxon>rosids</taxon>
        <taxon>malvids</taxon>
        <taxon>Malvales</taxon>
        <taxon>Malvaceae</taxon>
        <taxon>Malvoideae</taxon>
        <taxon>Hibiscus</taxon>
    </lineage>
</organism>